<feature type="region of interest" description="Disordered" evidence="3">
    <location>
        <begin position="1128"/>
        <end position="1147"/>
    </location>
</feature>
<feature type="coiled-coil region" evidence="2">
    <location>
        <begin position="1055"/>
        <end position="1082"/>
    </location>
</feature>
<dbReference type="InterPro" id="IPR000504">
    <property type="entry name" value="RRM_dom"/>
</dbReference>
<evidence type="ECO:0000256" key="3">
    <source>
        <dbReference type="SAM" id="MobiDB-lite"/>
    </source>
</evidence>
<dbReference type="GO" id="GO:0000932">
    <property type="term" value="C:P-body"/>
    <property type="evidence" value="ECO:0007669"/>
    <property type="project" value="TreeGrafter"/>
</dbReference>
<feature type="compositionally biased region" description="Low complexity" evidence="3">
    <location>
        <begin position="278"/>
        <end position="333"/>
    </location>
</feature>
<feature type="region of interest" description="Disordered" evidence="3">
    <location>
        <begin position="1281"/>
        <end position="1397"/>
    </location>
</feature>
<dbReference type="InterPro" id="IPR035979">
    <property type="entry name" value="RBD_domain_sf"/>
</dbReference>
<reference evidence="6 7" key="1">
    <citation type="submission" date="2025-04" db="UniProtKB">
        <authorList>
            <consortium name="RefSeq"/>
        </authorList>
    </citation>
    <scope>IDENTIFICATION</scope>
    <source>
        <tissue evidence="6 7">Whole body</tissue>
    </source>
</reference>
<feature type="region of interest" description="Disordered" evidence="3">
    <location>
        <begin position="1490"/>
        <end position="1578"/>
    </location>
</feature>
<feature type="compositionally biased region" description="Polar residues" evidence="3">
    <location>
        <begin position="1173"/>
        <end position="1200"/>
    </location>
</feature>
<evidence type="ECO:0000313" key="8">
    <source>
        <dbReference type="RefSeq" id="XP_025421575.1"/>
    </source>
</evidence>
<feature type="compositionally biased region" description="Polar residues" evidence="3">
    <location>
        <begin position="1339"/>
        <end position="1350"/>
    </location>
</feature>
<feature type="compositionally biased region" description="Polar residues" evidence="3">
    <location>
        <begin position="825"/>
        <end position="842"/>
    </location>
</feature>
<dbReference type="GO" id="GO:0003723">
    <property type="term" value="F:RNA binding"/>
    <property type="evidence" value="ECO:0007669"/>
    <property type="project" value="UniProtKB-KW"/>
</dbReference>
<dbReference type="OrthoDB" id="5919166at2759"/>
<feature type="region of interest" description="Disordered" evidence="3">
    <location>
        <begin position="1155"/>
        <end position="1233"/>
    </location>
</feature>
<feature type="compositionally biased region" description="Polar residues" evidence="3">
    <location>
        <begin position="1281"/>
        <end position="1302"/>
    </location>
</feature>
<dbReference type="PANTHER" id="PTHR13020">
    <property type="entry name" value="TRINUCLEOTIDE REPEAT-CONTAINING GENE 6"/>
    <property type="match status" value="1"/>
</dbReference>
<dbReference type="InterPro" id="IPR026805">
    <property type="entry name" value="GW182_M_dom"/>
</dbReference>
<keyword evidence="1" id="KW-0694">RNA-binding</keyword>
<keyword evidence="5" id="KW-1185">Reference proteome</keyword>
<feature type="compositionally biased region" description="Low complexity" evidence="3">
    <location>
        <begin position="1495"/>
        <end position="1510"/>
    </location>
</feature>
<feature type="compositionally biased region" description="Polar residues" evidence="3">
    <location>
        <begin position="380"/>
        <end position="389"/>
    </location>
</feature>
<dbReference type="SUPFAM" id="SSF54928">
    <property type="entry name" value="RNA-binding domain, RBD"/>
    <property type="match status" value="1"/>
</dbReference>
<dbReference type="RefSeq" id="XP_025421574.1">
    <property type="nucleotide sequence ID" value="XM_025565789.1"/>
</dbReference>
<feature type="compositionally biased region" description="Polar residues" evidence="3">
    <location>
        <begin position="251"/>
        <end position="277"/>
    </location>
</feature>
<dbReference type="GO" id="GO:0060213">
    <property type="term" value="P:positive regulation of nuclear-transcribed mRNA poly(A) tail shortening"/>
    <property type="evidence" value="ECO:0007669"/>
    <property type="project" value="TreeGrafter"/>
</dbReference>
<sequence>MVIICVSNTNGSSTIQEKDEIKTNKSSSLMDDIVCATKVTLPHKFSCGEALSINAESCNVIDKADHSAVTARNKITGVVVGGGAGSLCHSRKSSPSFGLHLPTIPLNWSVISSSTFRFTRDPPSHQQTQDLYGTMVTASDVDSSTWGGTGRQCLLACYSGAHIKDVTTTISFRVKSNCSTSDNDSDDQSAMYKTIPLNKLYVDPIAQYKRNWGISTVCRLLGGGETTLASGNGTATAGWGNPGTTPVPASVTGTSNWNTSPLVDGQSPPNAVSNGPWQQSPQSSSTSSNNTSQTSNIGNKGQNSNSGSSSGNGTISTSQATNQQNTTSWAQAAGKNLPASSGPQVSGNSSITTTTASTTSGGVSNPQSSNSPPTNSGNGAVNSSTKQQLEQINTMREALYAQDGWGGQHVNQDSQWEVPHSPEPNTKDGPLTGLTGGPGWSKVNNGTDLWEATLRNGGQPPLQIPVQNTSKTPWGHTPASNIGGTWGEDDDVSSVSGVEGNTGNWGINPTTTMGNQWGQGQPPPQGPGAPMWGGPPKKDIGPEGQSWNSGNTAWNDLNRPPGSIDQGPHRRDILPNGIVDHSRGIGSDARGGISGRLNGTLSGGGAGMEPMWGGPPPHHMQHHVQPPSVGPPPSVIATPGAKLGQGPVPVINQWSGPPPHKDLNPMNNNNKGNGWEEPSPTDHRRNLLNYDDGTSLWGNTQTRPNVPGGGLLGTQHNMNNKHWGKADMAAAVAAAAAGRNNNGSGNMGNQCPPGVPPNRAGMPPTKMVDQQLWPGNPRNGTWGDVSGGSQHDLNVTGPWGEDKMGLSGNAGGPWPNSEWGPGPKSKNSWGDCSNNDMDPSSWGQKNIGQKNQNNKDYIWQSKSYRILAEMGVKKEDVESVTRSYNISMEEALEFLLSTRGPGGGGLDSWNSHARGQHPDDQNPFDRSNINQQRFNSQQLPFAVPSIGNNSNQQAMLQKILAQQPPAQQNSMQQQYSQGGSRQMQNQPTAQQLRMLVQQIQMAVQAGYLNHQILNQPLAPQTLIMLNQLLQQIKILQQNVQIQAAVANNPKSGPAMVTAAIAINKARQQIASLQNQIANNQAMHMKAQAHQNQSNFGGLSGLIGGQVGDFFKNDPLTLLQSGFSDMAMNNKDSQISGQGFQTSQQSRLNQWKLPNLDKEDLGMGNDFSRAPGANSKSTPGNTSPTYNSLLSQNDGTWTNVGARSDSGWPDNAEDNKEVWPNNGSNSQSNSASSAFTTDLVPEFEPGKPWKGNQMKNIEDDPTITPGSVVRSPLSLAATIKDSNNSDLFNSGGKTSPTNSQSTVDMPLTPLSLSSSTWTFNPPPSSTQSSFTSPLGKVSGPKNNWTDGSSGNELWGGVLGSSGKSRGPPPGLTGGSTKTGSAPNNGWPRWPSNNSSSWQASSNNVTSAWLLLRNLTQQIDGSTLKTLCIQHGPLVNFHMYLNHGIALAKYSTREEASKAQGALNNCVLGNTTIFAESPTDAEVQMLLTHLSGGGSSASGNNSSQQPNWNNGRNGNGGNSQGQQGSDTWSNSQLWGGNNSGPPGNTSSLWGAGADQIDPHRSTPSSLNSFMPGDLLGSESM</sequence>
<evidence type="ECO:0000256" key="1">
    <source>
        <dbReference type="ARBA" id="ARBA00022884"/>
    </source>
</evidence>
<accession>A0A8B8GEB6</accession>
<feature type="compositionally biased region" description="Low complexity" evidence="3">
    <location>
        <begin position="843"/>
        <end position="854"/>
    </location>
</feature>
<feature type="region of interest" description="Disordered" evidence="3">
    <location>
        <begin position="519"/>
        <end position="544"/>
    </location>
</feature>
<dbReference type="PANTHER" id="PTHR13020:SF25">
    <property type="entry name" value="PROTEIN GAWKY"/>
    <property type="match status" value="1"/>
</dbReference>
<feature type="compositionally biased region" description="Polar residues" evidence="3">
    <location>
        <begin position="493"/>
        <end position="505"/>
    </location>
</feature>
<feature type="region of interest" description="Disordered" evidence="3">
    <location>
        <begin position="232"/>
        <end position="389"/>
    </location>
</feature>
<dbReference type="Proteomes" id="UP000694846">
    <property type="component" value="Unplaced"/>
</dbReference>
<dbReference type="GO" id="GO:0035278">
    <property type="term" value="P:miRNA-mediated gene silencing by inhibition of translation"/>
    <property type="evidence" value="ECO:0007669"/>
    <property type="project" value="InterPro"/>
</dbReference>
<feature type="compositionally biased region" description="Low complexity" evidence="3">
    <location>
        <begin position="1533"/>
        <end position="1545"/>
    </location>
</feature>
<name>A0A8B8GEB6_9HEMI</name>
<dbReference type="CTD" id="43808"/>
<evidence type="ECO:0000313" key="5">
    <source>
        <dbReference type="Proteomes" id="UP000694846"/>
    </source>
</evidence>
<dbReference type="Gene3D" id="3.30.70.330">
    <property type="match status" value="1"/>
</dbReference>
<feature type="region of interest" description="Disordered" evidence="3">
    <location>
        <begin position="962"/>
        <end position="983"/>
    </location>
</feature>
<feature type="compositionally biased region" description="Polar residues" evidence="3">
    <location>
        <begin position="1129"/>
        <end position="1147"/>
    </location>
</feature>
<feature type="compositionally biased region" description="Low complexity" evidence="3">
    <location>
        <begin position="1381"/>
        <end position="1397"/>
    </location>
</feature>
<dbReference type="Pfam" id="PF12938">
    <property type="entry name" value="M_domain"/>
    <property type="match status" value="1"/>
</dbReference>
<evidence type="ECO:0000313" key="6">
    <source>
        <dbReference type="RefSeq" id="XP_025421573.1"/>
    </source>
</evidence>
<dbReference type="RefSeq" id="XP_025421573.1">
    <property type="nucleotide sequence ID" value="XM_025565788.1"/>
</dbReference>
<feature type="compositionally biased region" description="Low complexity" evidence="3">
    <location>
        <begin position="346"/>
        <end position="379"/>
    </location>
</feature>
<feature type="compositionally biased region" description="Polar residues" evidence="3">
    <location>
        <begin position="1523"/>
        <end position="1532"/>
    </location>
</feature>
<evidence type="ECO:0000256" key="2">
    <source>
        <dbReference type="SAM" id="Coils"/>
    </source>
</evidence>
<gene>
    <name evidence="6 7 8" type="primary">LOC112691521</name>
</gene>
<feature type="region of interest" description="Disordered" evidence="3">
    <location>
        <begin position="905"/>
        <end position="927"/>
    </location>
</feature>
<keyword evidence="2" id="KW-0175">Coiled coil</keyword>
<protein>
    <submittedName>
        <fullName evidence="6 7">Protein Gawky isoform X1</fullName>
    </submittedName>
</protein>
<dbReference type="InterPro" id="IPR012677">
    <property type="entry name" value="Nucleotide-bd_a/b_plait_sf"/>
</dbReference>
<dbReference type="GeneID" id="112691521"/>
<organism evidence="5 7">
    <name type="scientific">Sipha flava</name>
    <name type="common">yellow sugarcane aphid</name>
    <dbReference type="NCBI Taxonomy" id="143950"/>
    <lineage>
        <taxon>Eukaryota</taxon>
        <taxon>Metazoa</taxon>
        <taxon>Ecdysozoa</taxon>
        <taxon>Arthropoda</taxon>
        <taxon>Hexapoda</taxon>
        <taxon>Insecta</taxon>
        <taxon>Pterygota</taxon>
        <taxon>Neoptera</taxon>
        <taxon>Paraneoptera</taxon>
        <taxon>Hemiptera</taxon>
        <taxon>Sternorrhyncha</taxon>
        <taxon>Aphidomorpha</taxon>
        <taxon>Aphidoidea</taxon>
        <taxon>Aphididae</taxon>
        <taxon>Sipha</taxon>
    </lineage>
</organism>
<proteinExistence type="predicted"/>
<dbReference type="SMART" id="SM00360">
    <property type="entry name" value="RRM"/>
    <property type="match status" value="1"/>
</dbReference>
<evidence type="ECO:0000313" key="7">
    <source>
        <dbReference type="RefSeq" id="XP_025421574.1"/>
    </source>
</evidence>
<feature type="compositionally biased region" description="Low complexity" evidence="3">
    <location>
        <begin position="1305"/>
        <end position="1315"/>
    </location>
</feature>
<dbReference type="GO" id="GO:0005654">
    <property type="term" value="C:nucleoplasm"/>
    <property type="evidence" value="ECO:0007669"/>
    <property type="project" value="TreeGrafter"/>
</dbReference>
<feature type="region of interest" description="Disordered" evidence="3">
    <location>
        <begin position="406"/>
        <end position="446"/>
    </location>
</feature>
<dbReference type="Pfam" id="PF00076">
    <property type="entry name" value="RRM_1"/>
    <property type="match status" value="1"/>
</dbReference>
<feature type="region of interest" description="Disordered" evidence="3">
    <location>
        <begin position="480"/>
        <end position="505"/>
    </location>
</feature>
<dbReference type="RefSeq" id="XP_025421575.1">
    <property type="nucleotide sequence ID" value="XM_025565790.1"/>
</dbReference>
<dbReference type="InterPro" id="IPR033503">
    <property type="entry name" value="GW182_RRM"/>
</dbReference>
<feature type="domain" description="RRM" evidence="4">
    <location>
        <begin position="1407"/>
        <end position="1474"/>
    </location>
</feature>
<evidence type="ECO:0000259" key="4">
    <source>
        <dbReference type="SMART" id="SM00360"/>
    </source>
</evidence>
<dbReference type="InterPro" id="IPR052068">
    <property type="entry name" value="GW182_domain"/>
</dbReference>
<dbReference type="CDD" id="cd12435">
    <property type="entry name" value="RRM_GW182_like"/>
    <property type="match status" value="1"/>
</dbReference>
<feature type="compositionally biased region" description="Low complexity" evidence="3">
    <location>
        <begin position="1220"/>
        <end position="1232"/>
    </location>
</feature>
<feature type="region of interest" description="Disordered" evidence="3">
    <location>
        <begin position="805"/>
        <end position="854"/>
    </location>
</feature>